<reference evidence="2 3" key="1">
    <citation type="submission" date="2016-07" db="EMBL/GenBank/DDBJ databases">
        <title>Pervasive Adenine N6-methylation of Active Genes in Fungi.</title>
        <authorList>
            <consortium name="DOE Joint Genome Institute"/>
            <person name="Mondo S.J."/>
            <person name="Dannebaum R.O."/>
            <person name="Kuo R.C."/>
            <person name="Labutti K."/>
            <person name="Haridas S."/>
            <person name="Kuo A."/>
            <person name="Salamov A."/>
            <person name="Ahrendt S.R."/>
            <person name="Lipzen A."/>
            <person name="Sullivan W."/>
            <person name="Andreopoulos W.B."/>
            <person name="Clum A."/>
            <person name="Lindquist E."/>
            <person name="Daum C."/>
            <person name="Ramamoorthy G.K."/>
            <person name="Gryganskyi A."/>
            <person name="Culley D."/>
            <person name="Magnuson J.K."/>
            <person name="James T.Y."/>
            <person name="O'Malley M.A."/>
            <person name="Stajich J.E."/>
            <person name="Spatafora J.W."/>
            <person name="Visel A."/>
            <person name="Grigoriev I.V."/>
        </authorList>
    </citation>
    <scope>NUCLEOTIDE SEQUENCE [LARGE SCALE GENOMIC DNA]</scope>
    <source>
        <strain evidence="2 3">CBS 115471</strain>
    </source>
</reference>
<keyword evidence="3" id="KW-1185">Reference proteome</keyword>
<name>A0A1Y2A876_9PLEO</name>
<accession>A0A1Y2A876</accession>
<dbReference type="AlphaFoldDB" id="A0A1Y2A876"/>
<sequence length="165" mass="18475">MENLPRELLDRILSFVSSHAISRRSGRLLGMCDSSVTDVLALRFVCRGFKESKTVRYSFGVAKAQEVKLVQTVESRVVNYYYKLAMKEREETEGYLPKLWEPCSKSKEVIGKYIEGEGDAEYESEVDSMEESSEGEDDANYEVEDGDEGENQDADGGEDGQAGSN</sequence>
<proteinExistence type="predicted"/>
<dbReference type="EMBL" id="MCFA01000006">
    <property type="protein sequence ID" value="ORY18517.1"/>
    <property type="molecule type" value="Genomic_DNA"/>
</dbReference>
<evidence type="ECO:0008006" key="4">
    <source>
        <dbReference type="Google" id="ProtNLM"/>
    </source>
</evidence>
<organism evidence="2 3">
    <name type="scientific">Clohesyomyces aquaticus</name>
    <dbReference type="NCBI Taxonomy" id="1231657"/>
    <lineage>
        <taxon>Eukaryota</taxon>
        <taxon>Fungi</taxon>
        <taxon>Dikarya</taxon>
        <taxon>Ascomycota</taxon>
        <taxon>Pezizomycotina</taxon>
        <taxon>Dothideomycetes</taxon>
        <taxon>Pleosporomycetidae</taxon>
        <taxon>Pleosporales</taxon>
        <taxon>Lindgomycetaceae</taxon>
        <taxon>Clohesyomyces</taxon>
    </lineage>
</organism>
<evidence type="ECO:0000313" key="2">
    <source>
        <dbReference type="EMBL" id="ORY18517.1"/>
    </source>
</evidence>
<gene>
    <name evidence="2" type="ORF">BCR34DRAFT_596109</name>
</gene>
<evidence type="ECO:0000256" key="1">
    <source>
        <dbReference type="SAM" id="MobiDB-lite"/>
    </source>
</evidence>
<comment type="caution">
    <text evidence="2">The sequence shown here is derived from an EMBL/GenBank/DDBJ whole genome shotgun (WGS) entry which is preliminary data.</text>
</comment>
<dbReference type="Proteomes" id="UP000193144">
    <property type="component" value="Unassembled WGS sequence"/>
</dbReference>
<feature type="compositionally biased region" description="Acidic residues" evidence="1">
    <location>
        <begin position="116"/>
        <end position="158"/>
    </location>
</feature>
<evidence type="ECO:0000313" key="3">
    <source>
        <dbReference type="Proteomes" id="UP000193144"/>
    </source>
</evidence>
<protein>
    <recommendedName>
        <fullName evidence="4">F-box domain-containing protein</fullName>
    </recommendedName>
</protein>
<feature type="region of interest" description="Disordered" evidence="1">
    <location>
        <begin position="116"/>
        <end position="165"/>
    </location>
</feature>